<evidence type="ECO:0000259" key="14">
    <source>
        <dbReference type="Pfam" id="PF02355"/>
    </source>
</evidence>
<evidence type="ECO:0000256" key="6">
    <source>
        <dbReference type="ARBA" id="ARBA00022989"/>
    </source>
</evidence>
<comment type="similarity">
    <text evidence="10">In the C-terminal section; belongs to the SecD/SecF family. SecF subfamily.</text>
</comment>
<gene>
    <name evidence="12 15" type="primary">secF</name>
    <name evidence="15" type="ORF">NUH88_00070</name>
</gene>
<dbReference type="InterPro" id="IPR022813">
    <property type="entry name" value="SecD/SecF_arch_bac"/>
</dbReference>
<comment type="subunit">
    <text evidence="12">Forms a complex with SecD. Part of the essential Sec protein translocation apparatus which comprises SecA, SecYEG and auxiliary proteins SecDF-YajC and YidC.</text>
</comment>
<evidence type="ECO:0000256" key="7">
    <source>
        <dbReference type="ARBA" id="ARBA00023010"/>
    </source>
</evidence>
<organism evidence="15 16">
    <name type="scientific">Nisaea acidiphila</name>
    <dbReference type="NCBI Taxonomy" id="1862145"/>
    <lineage>
        <taxon>Bacteria</taxon>
        <taxon>Pseudomonadati</taxon>
        <taxon>Pseudomonadota</taxon>
        <taxon>Alphaproteobacteria</taxon>
        <taxon>Rhodospirillales</taxon>
        <taxon>Thalassobaculaceae</taxon>
        <taxon>Nisaea</taxon>
    </lineage>
</organism>
<feature type="domain" description="Protein export membrane protein SecD/SecF C-terminal" evidence="14">
    <location>
        <begin position="113"/>
        <end position="294"/>
    </location>
</feature>
<feature type="transmembrane region" description="Helical" evidence="12">
    <location>
        <begin position="23"/>
        <end position="47"/>
    </location>
</feature>
<feature type="region of interest" description="Disordered" evidence="13">
    <location>
        <begin position="298"/>
        <end position="319"/>
    </location>
</feature>
<dbReference type="GO" id="GO:0015450">
    <property type="term" value="F:protein-transporting ATPase activity"/>
    <property type="evidence" value="ECO:0007669"/>
    <property type="project" value="InterPro"/>
</dbReference>
<dbReference type="InterPro" id="IPR048634">
    <property type="entry name" value="SecD_SecF_C"/>
</dbReference>
<dbReference type="NCBIfam" id="TIGR00916">
    <property type="entry name" value="2A0604s01"/>
    <property type="match status" value="1"/>
</dbReference>
<comment type="similarity">
    <text evidence="11">In the N-terminal section; belongs to the SecD/SecF family. SecD subfamily.</text>
</comment>
<keyword evidence="8 12" id="KW-0472">Membrane</keyword>
<dbReference type="AlphaFoldDB" id="A0A9J7AUF1"/>
<keyword evidence="2 12" id="KW-0813">Transport</keyword>
<keyword evidence="3 12" id="KW-1003">Cell membrane</keyword>
<feature type="transmembrane region" description="Helical" evidence="12">
    <location>
        <begin position="194"/>
        <end position="215"/>
    </location>
</feature>
<dbReference type="SUPFAM" id="SSF82866">
    <property type="entry name" value="Multidrug efflux transporter AcrB transmembrane domain"/>
    <property type="match status" value="1"/>
</dbReference>
<evidence type="ECO:0000256" key="13">
    <source>
        <dbReference type="SAM" id="MobiDB-lite"/>
    </source>
</evidence>
<feature type="transmembrane region" description="Helical" evidence="12">
    <location>
        <begin position="163"/>
        <end position="182"/>
    </location>
</feature>
<reference evidence="15" key="1">
    <citation type="submission" date="2022-08" db="EMBL/GenBank/DDBJ databases">
        <title>Nisaea acidiphila sp. nov., isolated from a marine algal debris and emended description of the genus Nisaea Urios et al. 2008.</title>
        <authorList>
            <person name="Kwon K."/>
        </authorList>
    </citation>
    <scope>NUCLEOTIDE SEQUENCE</scope>
    <source>
        <strain evidence="15">MEBiC11861</strain>
    </source>
</reference>
<name>A0A9J7AUF1_9PROT</name>
<evidence type="ECO:0000256" key="4">
    <source>
        <dbReference type="ARBA" id="ARBA00022692"/>
    </source>
</evidence>
<evidence type="ECO:0000256" key="8">
    <source>
        <dbReference type="ARBA" id="ARBA00023136"/>
    </source>
</evidence>
<keyword evidence="16" id="KW-1185">Reference proteome</keyword>
<sequence>MFKPLRIVPHGTNFPFVQNRTKAFIFSLALMLASLGALLVNGLNFGIDFRGGILMEVQTEGPADIPALRTELGALALGDVSIQEFGAEDEILIRIQRQDGAEAEQLAAVDTVKATLGEKVEYRRTEFVGPTVGQELIEAGLFAMLGALGAILIYIWFRFEWQFGVCALIALSHDVFSTFGLFALNGHEFNLPTVAAILTIAGYSINDTVVVFDRVRENFRKYKKMTLVDLFNLSVNETLSRTTMTSLTTLLALLAIYFFGGAVLADFALAMIWGVVIGTYSSVFIAVPLLLYLEPRRGDEEDEDGVPGVAAQGADGQKD</sequence>
<proteinExistence type="inferred from homology"/>
<dbReference type="PRINTS" id="PR01755">
    <property type="entry name" value="SECFTRNLCASE"/>
</dbReference>
<comment type="similarity">
    <text evidence="12">Belongs to the SecD/SecF family. SecF subfamily.</text>
</comment>
<evidence type="ECO:0000256" key="11">
    <source>
        <dbReference type="ARBA" id="ARBA00061053"/>
    </source>
</evidence>
<dbReference type="EMBL" id="CP102480">
    <property type="protein sequence ID" value="UUX50105.1"/>
    <property type="molecule type" value="Genomic_DNA"/>
</dbReference>
<dbReference type="Pfam" id="PF02355">
    <property type="entry name" value="SecD_SecF_C"/>
    <property type="match status" value="1"/>
</dbReference>
<accession>A0A9J7AUF1</accession>
<evidence type="ECO:0000256" key="9">
    <source>
        <dbReference type="ARBA" id="ARBA00059018"/>
    </source>
</evidence>
<dbReference type="Gene3D" id="1.20.1640.10">
    <property type="entry name" value="Multidrug efflux transporter AcrB transmembrane domain"/>
    <property type="match status" value="1"/>
</dbReference>
<keyword evidence="4 12" id="KW-0812">Transmembrane</keyword>
<evidence type="ECO:0000256" key="12">
    <source>
        <dbReference type="HAMAP-Rule" id="MF_01464"/>
    </source>
</evidence>
<dbReference type="HAMAP" id="MF_01464_B">
    <property type="entry name" value="SecF_B"/>
    <property type="match status" value="1"/>
</dbReference>
<keyword evidence="7 12" id="KW-0811">Translocation</keyword>
<dbReference type="RefSeq" id="WP_257769135.1">
    <property type="nucleotide sequence ID" value="NZ_CP102480.1"/>
</dbReference>
<dbReference type="InterPro" id="IPR005665">
    <property type="entry name" value="SecF_bac"/>
</dbReference>
<dbReference type="PANTHER" id="PTHR30081:SF8">
    <property type="entry name" value="PROTEIN TRANSLOCASE SUBUNIT SECF"/>
    <property type="match status" value="1"/>
</dbReference>
<evidence type="ECO:0000256" key="2">
    <source>
        <dbReference type="ARBA" id="ARBA00022448"/>
    </source>
</evidence>
<evidence type="ECO:0000313" key="15">
    <source>
        <dbReference type="EMBL" id="UUX50105.1"/>
    </source>
</evidence>
<comment type="function">
    <text evidence="9 12">Part of the Sec protein translocase complex. Interacts with the SecYEG preprotein conducting channel. SecDF uses the proton motive force (PMF) to complete protein translocation after the ATP-dependent function of SecA.</text>
</comment>
<dbReference type="InterPro" id="IPR022645">
    <property type="entry name" value="SecD/SecF_bac"/>
</dbReference>
<dbReference type="FunFam" id="1.20.1640.10:FF:000024">
    <property type="entry name" value="Multifunctional fusion protein"/>
    <property type="match status" value="1"/>
</dbReference>
<dbReference type="GO" id="GO:0065002">
    <property type="term" value="P:intracellular protein transmembrane transport"/>
    <property type="evidence" value="ECO:0007669"/>
    <property type="project" value="UniProtKB-UniRule"/>
</dbReference>
<dbReference type="GO" id="GO:0005886">
    <property type="term" value="C:plasma membrane"/>
    <property type="evidence" value="ECO:0007669"/>
    <property type="project" value="UniProtKB-SubCell"/>
</dbReference>
<evidence type="ECO:0000256" key="10">
    <source>
        <dbReference type="ARBA" id="ARBA00060856"/>
    </source>
</evidence>
<keyword evidence="6 12" id="KW-1133">Transmembrane helix</keyword>
<dbReference type="InterPro" id="IPR055344">
    <property type="entry name" value="SecD_SecF_C_bact"/>
</dbReference>
<protein>
    <recommendedName>
        <fullName evidence="12">Protein-export membrane protein SecF</fullName>
    </recommendedName>
</protein>
<comment type="subcellular location">
    <subcellularLocation>
        <location evidence="1 12">Cell membrane</location>
        <topology evidence="1 12">Multi-pass membrane protein</topology>
    </subcellularLocation>
</comment>
<evidence type="ECO:0000313" key="16">
    <source>
        <dbReference type="Proteomes" id="UP001060336"/>
    </source>
</evidence>
<dbReference type="NCBIfam" id="TIGR00966">
    <property type="entry name" value="transloc_SecF"/>
    <property type="match status" value="1"/>
</dbReference>
<feature type="transmembrane region" description="Helical" evidence="12">
    <location>
        <begin position="136"/>
        <end position="156"/>
    </location>
</feature>
<dbReference type="Pfam" id="PF07549">
    <property type="entry name" value="Sec_GG"/>
    <property type="match status" value="1"/>
</dbReference>
<feature type="transmembrane region" description="Helical" evidence="12">
    <location>
        <begin position="271"/>
        <end position="293"/>
    </location>
</feature>
<dbReference type="KEGG" id="naci:NUH88_00070"/>
<evidence type="ECO:0000256" key="3">
    <source>
        <dbReference type="ARBA" id="ARBA00022475"/>
    </source>
</evidence>
<dbReference type="Proteomes" id="UP001060336">
    <property type="component" value="Chromosome"/>
</dbReference>
<evidence type="ECO:0000256" key="5">
    <source>
        <dbReference type="ARBA" id="ARBA00022927"/>
    </source>
</evidence>
<dbReference type="InterPro" id="IPR022646">
    <property type="entry name" value="SecD/SecF_CS"/>
</dbReference>
<dbReference type="GO" id="GO:0043952">
    <property type="term" value="P:protein transport by the Sec complex"/>
    <property type="evidence" value="ECO:0007669"/>
    <property type="project" value="UniProtKB-UniRule"/>
</dbReference>
<dbReference type="GO" id="GO:0006605">
    <property type="term" value="P:protein targeting"/>
    <property type="evidence" value="ECO:0007669"/>
    <property type="project" value="UniProtKB-UniRule"/>
</dbReference>
<keyword evidence="5 12" id="KW-0653">Protein transport</keyword>
<dbReference type="PANTHER" id="PTHR30081">
    <property type="entry name" value="PROTEIN-EXPORT MEMBRANE PROTEIN SEC"/>
    <property type="match status" value="1"/>
</dbReference>
<feature type="transmembrane region" description="Helical" evidence="12">
    <location>
        <begin position="247"/>
        <end position="265"/>
    </location>
</feature>
<evidence type="ECO:0000256" key="1">
    <source>
        <dbReference type="ARBA" id="ARBA00004651"/>
    </source>
</evidence>